<dbReference type="AlphaFoldDB" id="A0A517SPM4"/>
<proteinExistence type="predicted"/>
<keyword evidence="5" id="KW-1185">Reference proteome</keyword>
<dbReference type="RefSeq" id="WP_145268950.1">
    <property type="nucleotide sequence ID" value="NZ_CP036272.1"/>
</dbReference>
<feature type="signal peptide" evidence="3">
    <location>
        <begin position="1"/>
        <end position="27"/>
    </location>
</feature>
<organism evidence="4 5">
    <name type="scientific">Stieleria bergensis</name>
    <dbReference type="NCBI Taxonomy" id="2528025"/>
    <lineage>
        <taxon>Bacteria</taxon>
        <taxon>Pseudomonadati</taxon>
        <taxon>Planctomycetota</taxon>
        <taxon>Planctomycetia</taxon>
        <taxon>Pirellulales</taxon>
        <taxon>Pirellulaceae</taxon>
        <taxon>Stieleria</taxon>
    </lineage>
</organism>
<dbReference type="EMBL" id="CP036272">
    <property type="protein sequence ID" value="QDT58059.1"/>
    <property type="molecule type" value="Genomic_DNA"/>
</dbReference>
<evidence type="ECO:0000256" key="3">
    <source>
        <dbReference type="SAM" id="SignalP"/>
    </source>
</evidence>
<feature type="chain" id="PRO_5022044648" description="Chromosome partition protein Smc" evidence="3">
    <location>
        <begin position="28"/>
        <end position="236"/>
    </location>
</feature>
<accession>A0A517SPM4</accession>
<evidence type="ECO:0000256" key="2">
    <source>
        <dbReference type="SAM" id="MobiDB-lite"/>
    </source>
</evidence>
<protein>
    <recommendedName>
        <fullName evidence="6">Chromosome partition protein Smc</fullName>
    </recommendedName>
</protein>
<evidence type="ECO:0000313" key="5">
    <source>
        <dbReference type="Proteomes" id="UP000315003"/>
    </source>
</evidence>
<gene>
    <name evidence="4" type="ORF">SV7mr_05480</name>
</gene>
<feature type="compositionally biased region" description="Polar residues" evidence="2">
    <location>
        <begin position="63"/>
        <end position="75"/>
    </location>
</feature>
<dbReference type="OrthoDB" id="264011at2"/>
<evidence type="ECO:0000313" key="4">
    <source>
        <dbReference type="EMBL" id="QDT58059.1"/>
    </source>
</evidence>
<dbReference type="Proteomes" id="UP000315003">
    <property type="component" value="Chromosome"/>
</dbReference>
<evidence type="ECO:0008006" key="6">
    <source>
        <dbReference type="Google" id="ProtNLM"/>
    </source>
</evidence>
<feature type="coiled-coil region" evidence="1">
    <location>
        <begin position="183"/>
        <end position="224"/>
    </location>
</feature>
<sequence precursor="true">MKANLVPCSVIAAAALTCLLIVSPCLGNDPETKRGSVQSTTPAILLANQVKTSTKPPADKSPGNGNRTTNRQPTGNARADFKTIEHNVTEMVHRHLPELKALLEQLKKKEPKQYEAAVRNLAKSQRRLQIAEKRGSEVFELEVRLVQTQTSINFLIAKLRVRDKSADREALLAATKTLAELQLSKSQLELSQMNARLAKLQEAANHAEARIEQQESALEQGLESSYQSYLRKAGRN</sequence>
<reference evidence="4 5" key="1">
    <citation type="submission" date="2019-02" db="EMBL/GenBank/DDBJ databases">
        <title>Deep-cultivation of Planctomycetes and their phenomic and genomic characterization uncovers novel biology.</title>
        <authorList>
            <person name="Wiegand S."/>
            <person name="Jogler M."/>
            <person name="Boedeker C."/>
            <person name="Pinto D."/>
            <person name="Vollmers J."/>
            <person name="Rivas-Marin E."/>
            <person name="Kohn T."/>
            <person name="Peeters S.H."/>
            <person name="Heuer A."/>
            <person name="Rast P."/>
            <person name="Oberbeckmann S."/>
            <person name="Bunk B."/>
            <person name="Jeske O."/>
            <person name="Meyerdierks A."/>
            <person name="Storesund J.E."/>
            <person name="Kallscheuer N."/>
            <person name="Luecker S."/>
            <person name="Lage O.M."/>
            <person name="Pohl T."/>
            <person name="Merkel B.J."/>
            <person name="Hornburger P."/>
            <person name="Mueller R.-W."/>
            <person name="Bruemmer F."/>
            <person name="Labrenz M."/>
            <person name="Spormann A.M."/>
            <person name="Op den Camp H."/>
            <person name="Overmann J."/>
            <person name="Amann R."/>
            <person name="Jetten M.S.M."/>
            <person name="Mascher T."/>
            <person name="Medema M.H."/>
            <person name="Devos D.P."/>
            <person name="Kaster A.-K."/>
            <person name="Ovreas L."/>
            <person name="Rohde M."/>
            <person name="Galperin M.Y."/>
            <person name="Jogler C."/>
        </authorList>
    </citation>
    <scope>NUCLEOTIDE SEQUENCE [LARGE SCALE GENOMIC DNA]</scope>
    <source>
        <strain evidence="4 5">SV_7m_r</strain>
    </source>
</reference>
<evidence type="ECO:0000256" key="1">
    <source>
        <dbReference type="SAM" id="Coils"/>
    </source>
</evidence>
<feature type="region of interest" description="Disordered" evidence="2">
    <location>
        <begin position="48"/>
        <end position="78"/>
    </location>
</feature>
<keyword evidence="1" id="KW-0175">Coiled coil</keyword>
<name>A0A517SPM4_9BACT</name>
<keyword evidence="3" id="KW-0732">Signal</keyword>